<keyword evidence="1" id="KW-0812">Transmembrane</keyword>
<organism evidence="2 3">
    <name type="scientific">Candidatus Fervidibacter japonicus</name>
    <dbReference type="NCBI Taxonomy" id="2035412"/>
    <lineage>
        <taxon>Bacteria</taxon>
        <taxon>Candidatus Fervidibacterota</taxon>
        <taxon>Candidatus Fervidibacter</taxon>
    </lineage>
</organism>
<gene>
    <name evidence="2" type="ORF">HRbin17_00479</name>
</gene>
<protein>
    <submittedName>
        <fullName evidence="2">Uncharacterized protein</fullName>
    </submittedName>
</protein>
<accession>A0A2H5X9Z4</accession>
<comment type="caution">
    <text evidence="2">The sequence shown here is derived from an EMBL/GenBank/DDBJ whole genome shotgun (WGS) entry which is preliminary data.</text>
</comment>
<dbReference type="EMBL" id="BEHT01000004">
    <property type="protein sequence ID" value="GBC97984.1"/>
    <property type="molecule type" value="Genomic_DNA"/>
</dbReference>
<dbReference type="AlphaFoldDB" id="A0A2H5X9Z4"/>
<name>A0A2H5X9Z4_9BACT</name>
<proteinExistence type="predicted"/>
<sequence>MAAMTARQEAELLLEKAAQTIVRRGMEVPAILFLEMHKPLAGLIGNAVWLTMPLWALFFGVATTNELGALLSEPQNIERLIRRIEQLREDKTTTHRGGEDGAR</sequence>
<keyword evidence="1" id="KW-0472">Membrane</keyword>
<feature type="transmembrane region" description="Helical" evidence="1">
    <location>
        <begin position="40"/>
        <end position="62"/>
    </location>
</feature>
<reference evidence="3" key="1">
    <citation type="submission" date="2017-09" db="EMBL/GenBank/DDBJ databases">
        <title>Metaegenomics of thermophilic ammonia-oxidizing enrichment culture.</title>
        <authorList>
            <person name="Kato S."/>
            <person name="Suzuki K."/>
        </authorList>
    </citation>
    <scope>NUCLEOTIDE SEQUENCE [LARGE SCALE GENOMIC DNA]</scope>
</reference>
<evidence type="ECO:0000313" key="2">
    <source>
        <dbReference type="EMBL" id="GBC97984.1"/>
    </source>
</evidence>
<evidence type="ECO:0000256" key="1">
    <source>
        <dbReference type="SAM" id="Phobius"/>
    </source>
</evidence>
<keyword evidence="1" id="KW-1133">Transmembrane helix</keyword>
<dbReference type="Proteomes" id="UP000236173">
    <property type="component" value="Unassembled WGS sequence"/>
</dbReference>
<evidence type="ECO:0000313" key="3">
    <source>
        <dbReference type="Proteomes" id="UP000236173"/>
    </source>
</evidence>